<accession>A0A4Y7KT64</accession>
<dbReference type="PANTHER" id="PTHR45977">
    <property type="entry name" value="TARGET OF ERK KINASE MPK-1"/>
    <property type="match status" value="1"/>
</dbReference>
<evidence type="ECO:0000256" key="3">
    <source>
        <dbReference type="ARBA" id="ARBA00012483"/>
    </source>
</evidence>
<keyword evidence="15" id="KW-1185">Reference proteome</keyword>
<evidence type="ECO:0000256" key="5">
    <source>
        <dbReference type="ARBA" id="ARBA00022692"/>
    </source>
</evidence>
<keyword evidence="7 12" id="KW-0863">Zinc-finger</keyword>
<dbReference type="AlphaFoldDB" id="A0A4Y7KT64"/>
<evidence type="ECO:0000259" key="13">
    <source>
        <dbReference type="PROSITE" id="PS50089"/>
    </source>
</evidence>
<reference evidence="14 15" key="1">
    <citation type="journal article" date="2018" name="Science">
        <title>The opium poppy genome and morphinan production.</title>
        <authorList>
            <person name="Guo L."/>
            <person name="Winzer T."/>
            <person name="Yang X."/>
            <person name="Li Y."/>
            <person name="Ning Z."/>
            <person name="He Z."/>
            <person name="Teodor R."/>
            <person name="Lu Y."/>
            <person name="Bowser T.A."/>
            <person name="Graham I.A."/>
            <person name="Ye K."/>
        </authorList>
    </citation>
    <scope>NUCLEOTIDE SEQUENCE [LARGE SCALE GENOMIC DNA]</scope>
    <source>
        <strain evidence="15">cv. HN1</strain>
        <tissue evidence="14">Leaves</tissue>
    </source>
</reference>
<dbReference type="OMA" id="CKFRMGL"/>
<dbReference type="SUPFAM" id="SSF57850">
    <property type="entry name" value="RING/U-box"/>
    <property type="match status" value="1"/>
</dbReference>
<dbReference type="STRING" id="3469.A0A4Y7KT64"/>
<dbReference type="InterPro" id="IPR013083">
    <property type="entry name" value="Znf_RING/FYVE/PHD"/>
</dbReference>
<dbReference type="Proteomes" id="UP000316621">
    <property type="component" value="Chromosome 9"/>
</dbReference>
<dbReference type="PROSITE" id="PS50089">
    <property type="entry name" value="ZF_RING_2"/>
    <property type="match status" value="1"/>
</dbReference>
<dbReference type="PANTHER" id="PTHR45977:SF4">
    <property type="entry name" value="RING-TYPE DOMAIN-CONTAINING PROTEIN"/>
    <property type="match status" value="1"/>
</dbReference>
<evidence type="ECO:0000313" key="15">
    <source>
        <dbReference type="Proteomes" id="UP000316621"/>
    </source>
</evidence>
<keyword evidence="9" id="KW-0862">Zinc</keyword>
<comment type="catalytic activity">
    <reaction evidence="1">
        <text>S-ubiquitinyl-[E2 ubiquitin-conjugating enzyme]-L-cysteine + [acceptor protein]-L-lysine = [E2 ubiquitin-conjugating enzyme]-L-cysteine + N(6)-ubiquitinyl-[acceptor protein]-L-lysine.</text>
        <dbReference type="EC" id="2.3.2.27"/>
    </reaction>
</comment>
<dbReference type="GO" id="GO:0016567">
    <property type="term" value="P:protein ubiquitination"/>
    <property type="evidence" value="ECO:0007669"/>
    <property type="project" value="TreeGrafter"/>
</dbReference>
<evidence type="ECO:0000256" key="6">
    <source>
        <dbReference type="ARBA" id="ARBA00022723"/>
    </source>
</evidence>
<dbReference type="SMART" id="SM00184">
    <property type="entry name" value="RING"/>
    <property type="match status" value="1"/>
</dbReference>
<proteinExistence type="predicted"/>
<evidence type="ECO:0000256" key="8">
    <source>
        <dbReference type="ARBA" id="ARBA00022786"/>
    </source>
</evidence>
<evidence type="ECO:0000256" key="1">
    <source>
        <dbReference type="ARBA" id="ARBA00000900"/>
    </source>
</evidence>
<keyword evidence="4" id="KW-0808">Transferase</keyword>
<dbReference type="Gene3D" id="3.30.40.10">
    <property type="entry name" value="Zinc/RING finger domain, C3HC4 (zinc finger)"/>
    <property type="match status" value="1"/>
</dbReference>
<name>A0A4Y7KT64_PAPSO</name>
<dbReference type="EC" id="2.3.2.27" evidence="3"/>
<gene>
    <name evidence="14" type="ORF">C5167_000643</name>
</gene>
<dbReference type="Pfam" id="PF13639">
    <property type="entry name" value="zf-RING_2"/>
    <property type="match status" value="1"/>
</dbReference>
<dbReference type="GO" id="GO:0016020">
    <property type="term" value="C:membrane"/>
    <property type="evidence" value="ECO:0007669"/>
    <property type="project" value="UniProtKB-SubCell"/>
</dbReference>
<keyword evidence="11" id="KW-0472">Membrane</keyword>
<dbReference type="GO" id="GO:0061630">
    <property type="term" value="F:ubiquitin protein ligase activity"/>
    <property type="evidence" value="ECO:0007669"/>
    <property type="project" value="UniProtKB-EC"/>
</dbReference>
<organism evidence="14 15">
    <name type="scientific">Papaver somniferum</name>
    <name type="common">Opium poppy</name>
    <dbReference type="NCBI Taxonomy" id="3469"/>
    <lineage>
        <taxon>Eukaryota</taxon>
        <taxon>Viridiplantae</taxon>
        <taxon>Streptophyta</taxon>
        <taxon>Embryophyta</taxon>
        <taxon>Tracheophyta</taxon>
        <taxon>Spermatophyta</taxon>
        <taxon>Magnoliopsida</taxon>
        <taxon>Ranunculales</taxon>
        <taxon>Papaveraceae</taxon>
        <taxon>Papaveroideae</taxon>
        <taxon>Papaver</taxon>
    </lineage>
</organism>
<evidence type="ECO:0000256" key="2">
    <source>
        <dbReference type="ARBA" id="ARBA00004141"/>
    </source>
</evidence>
<keyword evidence="8" id="KW-0833">Ubl conjugation pathway</keyword>
<evidence type="ECO:0000256" key="7">
    <source>
        <dbReference type="ARBA" id="ARBA00022771"/>
    </source>
</evidence>
<evidence type="ECO:0000256" key="12">
    <source>
        <dbReference type="PROSITE-ProRule" id="PRU00175"/>
    </source>
</evidence>
<dbReference type="GO" id="GO:0006511">
    <property type="term" value="P:ubiquitin-dependent protein catabolic process"/>
    <property type="evidence" value="ECO:0007669"/>
    <property type="project" value="TreeGrafter"/>
</dbReference>
<comment type="subcellular location">
    <subcellularLocation>
        <location evidence="2">Membrane</location>
        <topology evidence="2">Multi-pass membrane protein</topology>
    </subcellularLocation>
</comment>
<evidence type="ECO:0000256" key="9">
    <source>
        <dbReference type="ARBA" id="ARBA00022833"/>
    </source>
</evidence>
<dbReference type="CDD" id="cd16454">
    <property type="entry name" value="RING-H2_PA-TM-RING"/>
    <property type="match status" value="1"/>
</dbReference>
<dbReference type="Gramene" id="RZC76544">
    <property type="protein sequence ID" value="RZC76544"/>
    <property type="gene ID" value="C5167_000643"/>
</dbReference>
<evidence type="ECO:0000313" key="14">
    <source>
        <dbReference type="EMBL" id="RZC76544.1"/>
    </source>
</evidence>
<protein>
    <recommendedName>
        <fullName evidence="3">RING-type E3 ubiquitin transferase</fullName>
        <ecNumber evidence="3">2.3.2.27</ecNumber>
    </recommendedName>
</protein>
<keyword evidence="10" id="KW-1133">Transmembrane helix</keyword>
<sequence length="184" mass="20713">MATGFRMYATCQQLQAHVSAARGLLGHTEFRLHMPPSIAFATRGRLEGLRFQLARLEREFDDFDYEIFRFLDSVNGSYAESLSEEEINALPVHQYEIAGRQGESSTVQPAPVEPEQIKSDTVKPDVIVKSTEDGLTCSVCLEQVDVGEIVRRLPCLHQFHANCVDPWLRKQGTCPLCKFRAGIK</sequence>
<dbReference type="InterPro" id="IPR001841">
    <property type="entry name" value="Znf_RING"/>
</dbReference>
<feature type="domain" description="RING-type" evidence="13">
    <location>
        <begin position="137"/>
        <end position="178"/>
    </location>
</feature>
<dbReference type="GO" id="GO:0008270">
    <property type="term" value="F:zinc ion binding"/>
    <property type="evidence" value="ECO:0007669"/>
    <property type="project" value="UniProtKB-KW"/>
</dbReference>
<dbReference type="EMBL" id="CM010723">
    <property type="protein sequence ID" value="RZC76544.1"/>
    <property type="molecule type" value="Genomic_DNA"/>
</dbReference>
<evidence type="ECO:0000256" key="10">
    <source>
        <dbReference type="ARBA" id="ARBA00022989"/>
    </source>
</evidence>
<keyword evidence="6" id="KW-0479">Metal-binding</keyword>
<evidence type="ECO:0000256" key="4">
    <source>
        <dbReference type="ARBA" id="ARBA00022679"/>
    </source>
</evidence>
<keyword evidence="5" id="KW-0812">Transmembrane</keyword>
<evidence type="ECO:0000256" key="11">
    <source>
        <dbReference type="ARBA" id="ARBA00023136"/>
    </source>
</evidence>